<dbReference type="Proteomes" id="UP000663859">
    <property type="component" value="Unassembled WGS sequence"/>
</dbReference>
<gene>
    <name evidence="1" type="ORF">MPNT_190013</name>
</gene>
<evidence type="ECO:0000313" key="1">
    <source>
        <dbReference type="EMBL" id="CAF0695351.1"/>
    </source>
</evidence>
<accession>A0A8J2BK61</accession>
<sequence>MREAVVSTRNGGQVTFALPASNPEEACAVVSVAGVRGTPKAAEAVQTRSGGNGRPAASVSPKTLDWALPGLCR</sequence>
<dbReference type="AlphaFoldDB" id="A0A8J2BK61"/>
<protein>
    <submittedName>
        <fullName evidence="1">Uncharacterized protein</fullName>
    </submittedName>
</protein>
<evidence type="ECO:0000313" key="2">
    <source>
        <dbReference type="Proteomes" id="UP000663859"/>
    </source>
</evidence>
<proteinExistence type="predicted"/>
<comment type="caution">
    <text evidence="1">The sequence shown here is derived from an EMBL/GenBank/DDBJ whole genome shotgun (WGS) entry which is preliminary data.</text>
</comment>
<keyword evidence="2" id="KW-1185">Reference proteome</keyword>
<organism evidence="1 2">
    <name type="scientific">Candidatus Methylacidithermus pantelleriae</name>
    <dbReference type="NCBI Taxonomy" id="2744239"/>
    <lineage>
        <taxon>Bacteria</taxon>
        <taxon>Pseudomonadati</taxon>
        <taxon>Verrucomicrobiota</taxon>
        <taxon>Methylacidiphilae</taxon>
        <taxon>Methylacidiphilales</taxon>
        <taxon>Methylacidiphilaceae</taxon>
        <taxon>Candidatus Methylacidithermus</taxon>
    </lineage>
</organism>
<reference evidence="1" key="1">
    <citation type="submission" date="2021-02" db="EMBL/GenBank/DDBJ databases">
        <authorList>
            <person name="Cremers G."/>
            <person name="Picone N."/>
        </authorList>
    </citation>
    <scope>NUCLEOTIDE SEQUENCE</scope>
    <source>
        <strain evidence="1">PQ17</strain>
    </source>
</reference>
<name>A0A8J2BK61_9BACT</name>
<dbReference type="EMBL" id="CAJNOB010000011">
    <property type="protein sequence ID" value="CAF0695351.1"/>
    <property type="molecule type" value="Genomic_DNA"/>
</dbReference>